<evidence type="ECO:0000256" key="4">
    <source>
        <dbReference type="ARBA" id="ARBA00013078"/>
    </source>
</evidence>
<comment type="similarity">
    <text evidence="3">Belongs to the HAD-like hydrolase superfamily. CbbY/CbbZ/Gph/YieH family.</text>
</comment>
<dbReference type="PANTHER" id="PTHR43434">
    <property type="entry name" value="PHOSPHOGLYCOLATE PHOSPHATASE"/>
    <property type="match status" value="1"/>
</dbReference>
<dbReference type="EMBL" id="QEAS01000027">
    <property type="protein sequence ID" value="PWG78337.1"/>
    <property type="molecule type" value="Genomic_DNA"/>
</dbReference>
<dbReference type="Gene3D" id="1.10.150.240">
    <property type="entry name" value="Putative phosphatase, domain 2"/>
    <property type="match status" value="1"/>
</dbReference>
<dbReference type="OrthoDB" id="9807630at2"/>
<gene>
    <name evidence="5" type="ORF">DDR33_22960</name>
</gene>
<dbReference type="InterPro" id="IPR050155">
    <property type="entry name" value="HAD-like_hydrolase_sf"/>
</dbReference>
<accession>A0A2U2PAC3</accession>
<dbReference type="SUPFAM" id="SSF56784">
    <property type="entry name" value="HAD-like"/>
    <property type="match status" value="1"/>
</dbReference>
<organism evidence="5 6">
    <name type="scientific">Pararcticibacter amylolyticus</name>
    <dbReference type="NCBI Taxonomy" id="2173175"/>
    <lineage>
        <taxon>Bacteria</taxon>
        <taxon>Pseudomonadati</taxon>
        <taxon>Bacteroidota</taxon>
        <taxon>Sphingobacteriia</taxon>
        <taxon>Sphingobacteriales</taxon>
        <taxon>Sphingobacteriaceae</taxon>
        <taxon>Pararcticibacter</taxon>
    </lineage>
</organism>
<dbReference type="InterPro" id="IPR041492">
    <property type="entry name" value="HAD_2"/>
</dbReference>
<dbReference type="Gene3D" id="3.40.50.1000">
    <property type="entry name" value="HAD superfamily/HAD-like"/>
    <property type="match status" value="1"/>
</dbReference>
<dbReference type="GO" id="GO:0008967">
    <property type="term" value="F:phosphoglycolate phosphatase activity"/>
    <property type="evidence" value="ECO:0007669"/>
    <property type="project" value="UniProtKB-EC"/>
</dbReference>
<dbReference type="SFLD" id="SFLDG01129">
    <property type="entry name" value="C1.5:_HAD__Beta-PGM__Phosphata"/>
    <property type="match status" value="1"/>
</dbReference>
<evidence type="ECO:0000313" key="6">
    <source>
        <dbReference type="Proteomes" id="UP000245647"/>
    </source>
</evidence>
<dbReference type="InterPro" id="IPR036412">
    <property type="entry name" value="HAD-like_sf"/>
</dbReference>
<dbReference type="Proteomes" id="UP000245647">
    <property type="component" value="Unassembled WGS sequence"/>
</dbReference>
<dbReference type="GO" id="GO:0005829">
    <property type="term" value="C:cytosol"/>
    <property type="evidence" value="ECO:0007669"/>
    <property type="project" value="TreeGrafter"/>
</dbReference>
<dbReference type="EC" id="3.1.3.18" evidence="4"/>
<evidence type="ECO:0000313" key="5">
    <source>
        <dbReference type="EMBL" id="PWG78337.1"/>
    </source>
</evidence>
<comment type="catalytic activity">
    <reaction evidence="1">
        <text>2-phosphoglycolate + H2O = glycolate + phosphate</text>
        <dbReference type="Rhea" id="RHEA:14369"/>
        <dbReference type="ChEBI" id="CHEBI:15377"/>
        <dbReference type="ChEBI" id="CHEBI:29805"/>
        <dbReference type="ChEBI" id="CHEBI:43474"/>
        <dbReference type="ChEBI" id="CHEBI:58033"/>
        <dbReference type="EC" id="3.1.3.18"/>
    </reaction>
</comment>
<reference evidence="5 6" key="1">
    <citation type="submission" date="2018-04" db="EMBL/GenBank/DDBJ databases">
        <title>Pedobacter chongqingensis sp. nov., isolated from a rottenly hemp rope.</title>
        <authorList>
            <person name="Cai Y."/>
        </authorList>
    </citation>
    <scope>NUCLEOTIDE SEQUENCE [LARGE SCALE GENOMIC DNA]</scope>
    <source>
        <strain evidence="5 6">FJ4-8</strain>
    </source>
</reference>
<name>A0A2U2PAC3_9SPHI</name>
<dbReference type="AlphaFoldDB" id="A0A2U2PAC3"/>
<dbReference type="SFLD" id="SFLDS00003">
    <property type="entry name" value="Haloacid_Dehalogenase"/>
    <property type="match status" value="1"/>
</dbReference>
<proteinExistence type="inferred from homology"/>
<comment type="pathway">
    <text evidence="2">Organic acid metabolism; glycolate biosynthesis; glycolate from 2-phosphoglycolate: step 1/1.</text>
</comment>
<keyword evidence="6" id="KW-1185">Reference proteome</keyword>
<evidence type="ECO:0000256" key="2">
    <source>
        <dbReference type="ARBA" id="ARBA00004818"/>
    </source>
</evidence>
<dbReference type="InterPro" id="IPR023214">
    <property type="entry name" value="HAD_sf"/>
</dbReference>
<keyword evidence="5" id="KW-0378">Hydrolase</keyword>
<dbReference type="InterPro" id="IPR023198">
    <property type="entry name" value="PGP-like_dom2"/>
</dbReference>
<comment type="caution">
    <text evidence="5">The sequence shown here is derived from an EMBL/GenBank/DDBJ whole genome shotgun (WGS) entry which is preliminary data.</text>
</comment>
<evidence type="ECO:0000256" key="3">
    <source>
        <dbReference type="ARBA" id="ARBA00006171"/>
    </source>
</evidence>
<evidence type="ECO:0000256" key="1">
    <source>
        <dbReference type="ARBA" id="ARBA00000830"/>
    </source>
</evidence>
<dbReference type="RefSeq" id="WP_109418143.1">
    <property type="nucleotide sequence ID" value="NZ_QEAS01000027.1"/>
</dbReference>
<dbReference type="GO" id="GO:0006281">
    <property type="term" value="P:DNA repair"/>
    <property type="evidence" value="ECO:0007669"/>
    <property type="project" value="TreeGrafter"/>
</dbReference>
<dbReference type="Pfam" id="PF13419">
    <property type="entry name" value="HAD_2"/>
    <property type="match status" value="1"/>
</dbReference>
<dbReference type="PANTHER" id="PTHR43434:SF1">
    <property type="entry name" value="PHOSPHOGLYCOLATE PHOSPHATASE"/>
    <property type="match status" value="1"/>
</dbReference>
<protein>
    <recommendedName>
        <fullName evidence="4">phosphoglycolate phosphatase</fullName>
        <ecNumber evidence="4">3.1.3.18</ecNumber>
    </recommendedName>
</protein>
<sequence length="215" mass="24192">MSTKFKAFIFDLDGTVGDTLPLCISAFKKSIEPLLKQSLTDEQIIATFGPSEEGTIRQLVPDHHEEGTKQYLVHYEHLHSMCPAVFPGIQEILEELTRKEIKLGMVTGKGKYSTEISLRKFGIDQYFKICETGTPDGPDKVNGIRRIAPRLNIPLSESIYIGDAPSDIRYCREAGIPVISAAWASTAQPEELKALEPDYLFTSIEEFRKWIDQNI</sequence>